<dbReference type="Pfam" id="PF00226">
    <property type="entry name" value="DnaJ"/>
    <property type="match status" value="1"/>
</dbReference>
<comment type="caution">
    <text evidence="3">The sequence shown here is derived from an EMBL/GenBank/DDBJ whole genome shotgun (WGS) entry which is preliminary data.</text>
</comment>
<dbReference type="SUPFAM" id="SSF46565">
    <property type="entry name" value="Chaperone J-domain"/>
    <property type="match status" value="1"/>
</dbReference>
<reference evidence="4" key="1">
    <citation type="journal article" date="2012" name="Science">
        <title>The Paleozoic origin of enzymatic lignin decomposition reconstructed from 31 fungal genomes.</title>
        <authorList>
            <person name="Floudas D."/>
            <person name="Binder M."/>
            <person name="Riley R."/>
            <person name="Barry K."/>
            <person name="Blanchette R.A."/>
            <person name="Henrissat B."/>
            <person name="Martinez A.T."/>
            <person name="Otillar R."/>
            <person name="Spatafora J.W."/>
            <person name="Yadav J.S."/>
            <person name="Aerts A."/>
            <person name="Benoit I."/>
            <person name="Boyd A."/>
            <person name="Carlson A."/>
            <person name="Copeland A."/>
            <person name="Coutinho P.M."/>
            <person name="de Vries R.P."/>
            <person name="Ferreira P."/>
            <person name="Findley K."/>
            <person name="Foster B."/>
            <person name="Gaskell J."/>
            <person name="Glotzer D."/>
            <person name="Gorecki P."/>
            <person name="Heitman J."/>
            <person name="Hesse C."/>
            <person name="Hori C."/>
            <person name="Igarashi K."/>
            <person name="Jurgens J.A."/>
            <person name="Kallen N."/>
            <person name="Kersten P."/>
            <person name="Kohler A."/>
            <person name="Kuees U."/>
            <person name="Kumar T.K.A."/>
            <person name="Kuo A."/>
            <person name="LaButti K."/>
            <person name="Larrondo L.F."/>
            <person name="Lindquist E."/>
            <person name="Ling A."/>
            <person name="Lombard V."/>
            <person name="Lucas S."/>
            <person name="Lundell T."/>
            <person name="Martin R."/>
            <person name="McLaughlin D.J."/>
            <person name="Morgenstern I."/>
            <person name="Morin E."/>
            <person name="Murat C."/>
            <person name="Nagy L.G."/>
            <person name="Nolan M."/>
            <person name="Ohm R.A."/>
            <person name="Patyshakuliyeva A."/>
            <person name="Rokas A."/>
            <person name="Ruiz-Duenas F.J."/>
            <person name="Sabat G."/>
            <person name="Salamov A."/>
            <person name="Samejima M."/>
            <person name="Schmutz J."/>
            <person name="Slot J.C."/>
            <person name="St John F."/>
            <person name="Stenlid J."/>
            <person name="Sun H."/>
            <person name="Sun S."/>
            <person name="Syed K."/>
            <person name="Tsang A."/>
            <person name="Wiebenga A."/>
            <person name="Young D."/>
            <person name="Pisabarro A."/>
            <person name="Eastwood D.C."/>
            <person name="Martin F."/>
            <person name="Cullen D."/>
            <person name="Grigoriev I.V."/>
            <person name="Hibbett D.S."/>
        </authorList>
    </citation>
    <scope>NUCLEOTIDE SEQUENCE [LARGE SCALE GENOMIC DNA]</scope>
    <source>
        <strain evidence="4">RWD-64-598 SS2</strain>
    </source>
</reference>
<dbReference type="InterPro" id="IPR001623">
    <property type="entry name" value="DnaJ_domain"/>
</dbReference>
<evidence type="ECO:0000256" key="1">
    <source>
        <dbReference type="SAM" id="MobiDB-lite"/>
    </source>
</evidence>
<evidence type="ECO:0000259" key="2">
    <source>
        <dbReference type="PROSITE" id="PS50076"/>
    </source>
</evidence>
<dbReference type="OrthoDB" id="445556at2759"/>
<protein>
    <recommendedName>
        <fullName evidence="2">J domain-containing protein</fullName>
    </recommendedName>
</protein>
<dbReference type="RefSeq" id="XP_007774694.1">
    <property type="nucleotide sequence ID" value="XM_007776504.1"/>
</dbReference>
<gene>
    <name evidence="3" type="ORF">CONPUDRAFT_147375</name>
</gene>
<feature type="compositionally biased region" description="Basic residues" evidence="1">
    <location>
        <begin position="150"/>
        <end position="161"/>
    </location>
</feature>
<dbReference type="Gene3D" id="1.10.287.110">
    <property type="entry name" value="DnaJ domain"/>
    <property type="match status" value="1"/>
</dbReference>
<keyword evidence="4" id="KW-1185">Reference proteome</keyword>
<dbReference type="CDD" id="cd06257">
    <property type="entry name" value="DnaJ"/>
    <property type="match status" value="1"/>
</dbReference>
<feature type="region of interest" description="Disordered" evidence="1">
    <location>
        <begin position="299"/>
        <end position="355"/>
    </location>
</feature>
<dbReference type="InterPro" id="IPR036869">
    <property type="entry name" value="J_dom_sf"/>
</dbReference>
<accession>A0A5M3M8M6</accession>
<feature type="compositionally biased region" description="Basic and acidic residues" evidence="1">
    <location>
        <begin position="324"/>
        <end position="340"/>
    </location>
</feature>
<evidence type="ECO:0000313" key="4">
    <source>
        <dbReference type="Proteomes" id="UP000053558"/>
    </source>
</evidence>
<feature type="compositionally biased region" description="Basic and acidic residues" evidence="1">
    <location>
        <begin position="139"/>
        <end position="149"/>
    </location>
</feature>
<feature type="region of interest" description="Disordered" evidence="1">
    <location>
        <begin position="122"/>
        <end position="164"/>
    </location>
</feature>
<evidence type="ECO:0000313" key="3">
    <source>
        <dbReference type="EMBL" id="EIW75286.1"/>
    </source>
</evidence>
<proteinExistence type="predicted"/>
<name>A0A5M3M8M6_CONPW</name>
<sequence length="355" mass="39726">MLAHAPFLARHGRVLSTVYLMHTHHVRPRPSTSSVTQIYQGIRVRNGSTTSNTLYAFPTHPNPTPHQIFHLPRGASQHDVKARYYDLVRAHHPDSALARGLEPAEATRRFAAIGAAYDTLRGKSPFSSSSSSSNPWSRPGDDEMREELRRRARAGRAHHRSRTDFDDDFWHGHGHWGGHGRWHGAAEVGRNQSWKDWVIIIGGGLTFIAGTVPYVLSSSASNSNSHHRLAAQNLADARAEAKEVGAARRREIRRRVRAHELECAEEALERANAKGREALENEMTTLGMEERGRTRAILQKERERRDKMARRTGRTPGSLWNEGGDDKTEGEWLGGERADTEGLNGSLMKSSKTKP</sequence>
<dbReference type="EMBL" id="JH711589">
    <property type="protein sequence ID" value="EIW75286.1"/>
    <property type="molecule type" value="Genomic_DNA"/>
</dbReference>
<dbReference type="KEGG" id="cput:CONPUDRAFT_147375"/>
<dbReference type="AlphaFoldDB" id="A0A5M3M8M6"/>
<organism evidence="3 4">
    <name type="scientific">Coniophora puteana (strain RWD-64-598)</name>
    <name type="common">Brown rot fungus</name>
    <dbReference type="NCBI Taxonomy" id="741705"/>
    <lineage>
        <taxon>Eukaryota</taxon>
        <taxon>Fungi</taxon>
        <taxon>Dikarya</taxon>
        <taxon>Basidiomycota</taxon>
        <taxon>Agaricomycotina</taxon>
        <taxon>Agaricomycetes</taxon>
        <taxon>Agaricomycetidae</taxon>
        <taxon>Boletales</taxon>
        <taxon>Coniophorineae</taxon>
        <taxon>Coniophoraceae</taxon>
        <taxon>Coniophora</taxon>
    </lineage>
</organism>
<feature type="domain" description="J" evidence="2">
    <location>
        <begin position="64"/>
        <end position="145"/>
    </location>
</feature>
<dbReference type="Proteomes" id="UP000053558">
    <property type="component" value="Unassembled WGS sequence"/>
</dbReference>
<dbReference type="SMART" id="SM00271">
    <property type="entry name" value="DnaJ"/>
    <property type="match status" value="1"/>
</dbReference>
<dbReference type="PROSITE" id="PS50076">
    <property type="entry name" value="DNAJ_2"/>
    <property type="match status" value="1"/>
</dbReference>
<dbReference type="GeneID" id="19202321"/>